<evidence type="ECO:0000313" key="3">
    <source>
        <dbReference type="Proteomes" id="UP001596086"/>
    </source>
</evidence>
<comment type="caution">
    <text evidence="2">The sequence shown here is derived from an EMBL/GenBank/DDBJ whole genome shotgun (WGS) entry which is preliminary data.</text>
</comment>
<dbReference type="RefSeq" id="WP_379768093.1">
    <property type="nucleotide sequence ID" value="NZ_JBHSMZ010000004.1"/>
</dbReference>
<dbReference type="Proteomes" id="UP001596086">
    <property type="component" value="Unassembled WGS sequence"/>
</dbReference>
<protein>
    <submittedName>
        <fullName evidence="2">Uncharacterized protein</fullName>
    </submittedName>
</protein>
<organism evidence="2 3">
    <name type="scientific">Massilia aerilata</name>
    <dbReference type="NCBI Taxonomy" id="453817"/>
    <lineage>
        <taxon>Bacteria</taxon>
        <taxon>Pseudomonadati</taxon>
        <taxon>Pseudomonadota</taxon>
        <taxon>Betaproteobacteria</taxon>
        <taxon>Burkholderiales</taxon>
        <taxon>Oxalobacteraceae</taxon>
        <taxon>Telluria group</taxon>
        <taxon>Massilia</taxon>
    </lineage>
</organism>
<accession>A0ABW0RUT0</accession>
<sequence>MASYCLLAVFLLLATSPVLAQTKSESDAIKAALDLKMYQATADALLAQREAEIRKATAEAERAELLARLPPAAGKSLDGEVDVSKFGAAGLVAAFDLAKQLAGDVCAALPADRKTVVYEPVTAQGVLAARLIVDAIARLGDDLNKQNRELQLLIEAHTPSGTGVGTFGLTFLTAVPATLKAAADLTSLFKTNVAAQGIAYGEGARSLFTTSLGQHCPAKLGGLGSGYLGELDGKQYTSLLARVRALAAQRGEYANRIAILQKLADVAKGEEKKDLAAATAAAGALLKTVDAFIDSLKAGEAGDKSPLFNAARYLGYAQRTEGMLVLDFDLRLEGLSIVKDSLFTGQKLRLSGVAFLWYRVHEPDGRLLVAEAVRRVSRPVEVDLRGNVVSGEFWGN</sequence>
<reference evidence="3" key="1">
    <citation type="journal article" date="2019" name="Int. J. Syst. Evol. Microbiol.">
        <title>The Global Catalogue of Microorganisms (GCM) 10K type strain sequencing project: providing services to taxonomists for standard genome sequencing and annotation.</title>
        <authorList>
            <consortium name="The Broad Institute Genomics Platform"/>
            <consortium name="The Broad Institute Genome Sequencing Center for Infectious Disease"/>
            <person name="Wu L."/>
            <person name="Ma J."/>
        </authorList>
    </citation>
    <scope>NUCLEOTIDE SEQUENCE [LARGE SCALE GENOMIC DNA]</scope>
    <source>
        <strain evidence="3">CGMCC 4.5798</strain>
    </source>
</reference>
<dbReference type="EMBL" id="JBHSMZ010000004">
    <property type="protein sequence ID" value="MFC5547907.1"/>
    <property type="molecule type" value="Genomic_DNA"/>
</dbReference>
<keyword evidence="1" id="KW-0732">Signal</keyword>
<proteinExistence type="predicted"/>
<name>A0ABW0RUT0_9BURK</name>
<feature type="signal peptide" evidence="1">
    <location>
        <begin position="1"/>
        <end position="20"/>
    </location>
</feature>
<evidence type="ECO:0000313" key="2">
    <source>
        <dbReference type="EMBL" id="MFC5547907.1"/>
    </source>
</evidence>
<evidence type="ECO:0000256" key="1">
    <source>
        <dbReference type="SAM" id="SignalP"/>
    </source>
</evidence>
<gene>
    <name evidence="2" type="ORF">ACFPO9_05215</name>
</gene>
<keyword evidence="3" id="KW-1185">Reference proteome</keyword>
<feature type="chain" id="PRO_5047540183" evidence="1">
    <location>
        <begin position="21"/>
        <end position="396"/>
    </location>
</feature>